<comment type="caution">
    <text evidence="3">The sequence shown here is derived from an EMBL/GenBank/DDBJ whole genome shotgun (WGS) entry which is preliminary data.</text>
</comment>
<reference evidence="3 4" key="1">
    <citation type="submission" date="2020-07" db="EMBL/GenBank/DDBJ databases">
        <title>Sequencing the genomes of 1000 actinobacteria strains.</title>
        <authorList>
            <person name="Klenk H.-P."/>
        </authorList>
    </citation>
    <scope>NUCLEOTIDE SEQUENCE [LARGE SCALE GENOMIC DNA]</scope>
    <source>
        <strain evidence="3 4">DSM 45772</strain>
    </source>
</reference>
<feature type="transmembrane region" description="Helical" evidence="2">
    <location>
        <begin position="181"/>
        <end position="201"/>
    </location>
</feature>
<feature type="region of interest" description="Disordered" evidence="1">
    <location>
        <begin position="586"/>
        <end position="619"/>
    </location>
</feature>
<dbReference type="RefSeq" id="WP_179797049.1">
    <property type="nucleotide sequence ID" value="NZ_BAABHP010000002.1"/>
</dbReference>
<feature type="compositionally biased region" description="Low complexity" evidence="1">
    <location>
        <begin position="594"/>
        <end position="619"/>
    </location>
</feature>
<organism evidence="3 4">
    <name type="scientific">Actinomycetospora corticicola</name>
    <dbReference type="NCBI Taxonomy" id="663602"/>
    <lineage>
        <taxon>Bacteria</taxon>
        <taxon>Bacillati</taxon>
        <taxon>Actinomycetota</taxon>
        <taxon>Actinomycetes</taxon>
        <taxon>Pseudonocardiales</taxon>
        <taxon>Pseudonocardiaceae</taxon>
        <taxon>Actinomycetospora</taxon>
    </lineage>
</organism>
<evidence type="ECO:0000313" key="3">
    <source>
        <dbReference type="EMBL" id="NYD39778.1"/>
    </source>
</evidence>
<gene>
    <name evidence="3" type="ORF">BJ983_005880</name>
</gene>
<dbReference type="AlphaFoldDB" id="A0A7Y9E1Z9"/>
<proteinExistence type="predicted"/>
<dbReference type="EMBL" id="JACCBN010000001">
    <property type="protein sequence ID" value="NYD39778.1"/>
    <property type="molecule type" value="Genomic_DNA"/>
</dbReference>
<dbReference type="Proteomes" id="UP000535890">
    <property type="component" value="Unassembled WGS sequence"/>
</dbReference>
<keyword evidence="2" id="KW-0812">Transmembrane</keyword>
<feature type="transmembrane region" description="Helical" evidence="2">
    <location>
        <begin position="354"/>
        <end position="375"/>
    </location>
</feature>
<accession>A0A7Y9E1Z9</accession>
<evidence type="ECO:0000313" key="4">
    <source>
        <dbReference type="Proteomes" id="UP000535890"/>
    </source>
</evidence>
<feature type="transmembrane region" description="Helical" evidence="2">
    <location>
        <begin position="47"/>
        <end position="68"/>
    </location>
</feature>
<dbReference type="Pfam" id="PF12077">
    <property type="entry name" value="DUF3556"/>
    <property type="match status" value="1"/>
</dbReference>
<keyword evidence="2" id="KW-1133">Transmembrane helix</keyword>
<feature type="transmembrane region" description="Helical" evidence="2">
    <location>
        <begin position="381"/>
        <end position="400"/>
    </location>
</feature>
<name>A0A7Y9E1Z9_9PSEU</name>
<dbReference type="InterPro" id="IPR021941">
    <property type="entry name" value="DUF3556_TM"/>
</dbReference>
<feature type="transmembrane region" description="Helical" evidence="2">
    <location>
        <begin position="149"/>
        <end position="169"/>
    </location>
</feature>
<feature type="transmembrane region" description="Helical" evidence="2">
    <location>
        <begin position="325"/>
        <end position="347"/>
    </location>
</feature>
<feature type="transmembrane region" description="Helical" evidence="2">
    <location>
        <begin position="88"/>
        <end position="107"/>
    </location>
</feature>
<feature type="transmembrane region" description="Helical" evidence="2">
    <location>
        <begin position="213"/>
        <end position="231"/>
    </location>
</feature>
<evidence type="ECO:0000256" key="2">
    <source>
        <dbReference type="SAM" id="Phobius"/>
    </source>
</evidence>
<evidence type="ECO:0000256" key="1">
    <source>
        <dbReference type="SAM" id="MobiDB-lite"/>
    </source>
</evidence>
<keyword evidence="2" id="KW-0472">Membrane</keyword>
<sequence length="619" mass="67296">MGFTTGTFPPVEPAEFLERPLMERMKVLALHWVDYGFGTPKLIPTTYVVKLVVLYLGLGSFLITSTSGLGPAWDVGSWWAEPIVYQKAIAWTMFLETLGLAGSWGPIAGKFKPMTGSVLFWARVGTIRMPPWPGKVPLTRGDARTPLDVALYLALLVTLFLPVVLPGVPSASLSSVFPENTSGLVAPALFVAPLVLLALVSLRDKTIAIASRIEQYAPALVIFSLVGVVGRNGFVDMIVALKVLIVSVWIGAGCSKFGRHFSNVVPPMVSNSPMVPTRWLRRLNYRDFPRDIRPSKAGGALAHIGGTTVEIVAPLTLLFSTNTTLTLAAVTLMVVFHLFITSTFPLAVPLEWNLLFAFGTITLFAGHPNQAGFAVWDMDPAWLLVPLIAGLVFFPILGNLRPDLVAFTPSMRQYAGNWASALWAFAPGCEDKLDAVVRPCRNQVHQLQALGYEPLVAEVTMQQTAAWRSMHSQGRGLFSLLLTHVPDVDRYTVREAEFAANSVIGFNFGDGHLHNADLIAALQRRCHFAPGELVVAWVESQPIHKGIQEYQVIDAALGVVERGWWSVKDAVDAQPWLPDGPIPLHPTWRRDPAEGVPAAEHPAAASAAPVPEGSRTLPA</sequence>
<protein>
    <submittedName>
        <fullName evidence="3">Putative membrane protein YkgB</fullName>
    </submittedName>
</protein>
<keyword evidence="4" id="KW-1185">Reference proteome</keyword>